<dbReference type="Pfam" id="PF04542">
    <property type="entry name" value="Sigma70_r2"/>
    <property type="match status" value="1"/>
</dbReference>
<dbReference type="InterPro" id="IPR039425">
    <property type="entry name" value="RNA_pol_sigma-70-like"/>
</dbReference>
<evidence type="ECO:0000259" key="8">
    <source>
        <dbReference type="Pfam" id="PF04545"/>
    </source>
</evidence>
<evidence type="ECO:0000313" key="10">
    <source>
        <dbReference type="Proteomes" id="UP001601197"/>
    </source>
</evidence>
<sequence length="198" mass="21288">MDRIPAVPDAVTAIGATASGPAHPVPSEDDAVWAALHRRWGGLVHGLARQALGDARDADDVTQQVFADAWRGRHGYAPERGKPAAWLVGITRRKVADALAARSRRAQLAAMAAERLPARGHDGAGEPETVLDRLVVGSALRQLSTAQRHVLHLAYYEDLTQAQIAQVTGWPLGTVKSHTRRGLDRLRRCLEDEGVAAA</sequence>
<feature type="domain" description="RNA polymerase sigma-70 region 2" evidence="7">
    <location>
        <begin position="36"/>
        <end position="105"/>
    </location>
</feature>
<dbReference type="SUPFAM" id="SSF88659">
    <property type="entry name" value="Sigma3 and sigma4 domains of RNA polymerase sigma factors"/>
    <property type="match status" value="1"/>
</dbReference>
<dbReference type="InterPro" id="IPR013324">
    <property type="entry name" value="RNA_pol_sigma_r3/r4-like"/>
</dbReference>
<dbReference type="NCBIfam" id="TIGR02937">
    <property type="entry name" value="sigma70-ECF"/>
    <property type="match status" value="1"/>
</dbReference>
<accession>A0ABW6KZ59</accession>
<keyword evidence="3 6" id="KW-0731">Sigma factor</keyword>
<evidence type="ECO:0000313" key="9">
    <source>
        <dbReference type="EMBL" id="MFE9173167.1"/>
    </source>
</evidence>
<dbReference type="InterPro" id="IPR014284">
    <property type="entry name" value="RNA_pol_sigma-70_dom"/>
</dbReference>
<dbReference type="Gene3D" id="1.10.1740.10">
    <property type="match status" value="1"/>
</dbReference>
<evidence type="ECO:0000259" key="7">
    <source>
        <dbReference type="Pfam" id="PF04542"/>
    </source>
</evidence>
<evidence type="ECO:0000256" key="3">
    <source>
        <dbReference type="ARBA" id="ARBA00023082"/>
    </source>
</evidence>
<dbReference type="InterPro" id="IPR007630">
    <property type="entry name" value="RNA_pol_sigma70_r4"/>
</dbReference>
<keyword evidence="5 6" id="KW-0804">Transcription</keyword>
<dbReference type="Pfam" id="PF04545">
    <property type="entry name" value="Sigma70_r4"/>
    <property type="match status" value="1"/>
</dbReference>
<name>A0ABW6KZ59_9ACTN</name>
<keyword evidence="2 6" id="KW-0805">Transcription regulation</keyword>
<keyword evidence="10" id="KW-1185">Reference proteome</keyword>
<dbReference type="RefSeq" id="WP_388351516.1">
    <property type="nucleotide sequence ID" value="NZ_JBIAFJ010000031.1"/>
</dbReference>
<dbReference type="PANTHER" id="PTHR43133:SF62">
    <property type="entry name" value="RNA POLYMERASE SIGMA FACTOR SIGZ"/>
    <property type="match status" value="1"/>
</dbReference>
<dbReference type="EMBL" id="JBIAFJ010000031">
    <property type="protein sequence ID" value="MFE9173167.1"/>
    <property type="molecule type" value="Genomic_DNA"/>
</dbReference>
<dbReference type="SUPFAM" id="SSF88946">
    <property type="entry name" value="Sigma2 domain of RNA polymerase sigma factors"/>
    <property type="match status" value="1"/>
</dbReference>
<dbReference type="PANTHER" id="PTHR43133">
    <property type="entry name" value="RNA POLYMERASE ECF-TYPE SIGMA FACTO"/>
    <property type="match status" value="1"/>
</dbReference>
<dbReference type="InterPro" id="IPR013325">
    <property type="entry name" value="RNA_pol_sigma_r2"/>
</dbReference>
<keyword evidence="4 6" id="KW-0238">DNA-binding</keyword>
<reference evidence="9 10" key="1">
    <citation type="submission" date="2024-10" db="EMBL/GenBank/DDBJ databases">
        <title>The Natural Products Discovery Center: Release of the First 8490 Sequenced Strains for Exploring Actinobacteria Biosynthetic Diversity.</title>
        <authorList>
            <person name="Kalkreuter E."/>
            <person name="Kautsar S.A."/>
            <person name="Yang D."/>
            <person name="Bader C.D."/>
            <person name="Teijaro C.N."/>
            <person name="Fluegel L."/>
            <person name="Davis C.M."/>
            <person name="Simpson J.R."/>
            <person name="Lauterbach L."/>
            <person name="Steele A.D."/>
            <person name="Gui C."/>
            <person name="Meng S."/>
            <person name="Li G."/>
            <person name="Viehrig K."/>
            <person name="Ye F."/>
            <person name="Su P."/>
            <person name="Kiefer A.F."/>
            <person name="Nichols A."/>
            <person name="Cepeda A.J."/>
            <person name="Yan W."/>
            <person name="Fan B."/>
            <person name="Jiang Y."/>
            <person name="Adhikari A."/>
            <person name="Zheng C.-J."/>
            <person name="Schuster L."/>
            <person name="Cowan T.M."/>
            <person name="Smanski M.J."/>
            <person name="Chevrette M.G."/>
            <person name="De Carvalho L.P.S."/>
            <person name="Shen B."/>
        </authorList>
    </citation>
    <scope>NUCLEOTIDE SEQUENCE [LARGE SCALE GENOMIC DNA]</scope>
    <source>
        <strain evidence="9 10">NPDC007147</strain>
    </source>
</reference>
<dbReference type="PROSITE" id="PS01063">
    <property type="entry name" value="SIGMA70_ECF"/>
    <property type="match status" value="1"/>
</dbReference>
<evidence type="ECO:0000256" key="5">
    <source>
        <dbReference type="ARBA" id="ARBA00023163"/>
    </source>
</evidence>
<evidence type="ECO:0000256" key="2">
    <source>
        <dbReference type="ARBA" id="ARBA00023015"/>
    </source>
</evidence>
<dbReference type="InterPro" id="IPR036388">
    <property type="entry name" value="WH-like_DNA-bd_sf"/>
</dbReference>
<dbReference type="InterPro" id="IPR007627">
    <property type="entry name" value="RNA_pol_sigma70_r2"/>
</dbReference>
<comment type="caution">
    <text evidence="9">The sequence shown here is derived from an EMBL/GenBank/DDBJ whole genome shotgun (WGS) entry which is preliminary data.</text>
</comment>
<proteinExistence type="inferred from homology"/>
<evidence type="ECO:0000256" key="1">
    <source>
        <dbReference type="ARBA" id="ARBA00010641"/>
    </source>
</evidence>
<comment type="similarity">
    <text evidence="1 6">Belongs to the sigma-70 factor family. ECF subfamily.</text>
</comment>
<dbReference type="InterPro" id="IPR000838">
    <property type="entry name" value="RNA_pol_sigma70_ECF_CS"/>
</dbReference>
<dbReference type="CDD" id="cd06171">
    <property type="entry name" value="Sigma70_r4"/>
    <property type="match status" value="1"/>
</dbReference>
<evidence type="ECO:0000256" key="4">
    <source>
        <dbReference type="ARBA" id="ARBA00023125"/>
    </source>
</evidence>
<gene>
    <name evidence="9" type="ORF">ACFYNZ_27515</name>
</gene>
<protein>
    <recommendedName>
        <fullName evidence="6">RNA polymerase sigma factor</fullName>
    </recommendedName>
</protein>
<evidence type="ECO:0000256" key="6">
    <source>
        <dbReference type="RuleBase" id="RU000716"/>
    </source>
</evidence>
<dbReference type="Proteomes" id="UP001601197">
    <property type="component" value="Unassembled WGS sequence"/>
</dbReference>
<feature type="domain" description="RNA polymerase sigma-70 region 4" evidence="8">
    <location>
        <begin position="139"/>
        <end position="187"/>
    </location>
</feature>
<organism evidence="9 10">
    <name type="scientific">Streptomyces kebangsaanensis</name>
    <dbReference type="NCBI Taxonomy" id="864058"/>
    <lineage>
        <taxon>Bacteria</taxon>
        <taxon>Bacillati</taxon>
        <taxon>Actinomycetota</taxon>
        <taxon>Actinomycetes</taxon>
        <taxon>Kitasatosporales</taxon>
        <taxon>Streptomycetaceae</taxon>
        <taxon>Streptomyces</taxon>
    </lineage>
</organism>
<dbReference type="Gene3D" id="1.10.10.10">
    <property type="entry name" value="Winged helix-like DNA-binding domain superfamily/Winged helix DNA-binding domain"/>
    <property type="match status" value="1"/>
</dbReference>